<evidence type="ECO:0000256" key="3">
    <source>
        <dbReference type="ARBA" id="ARBA00022729"/>
    </source>
</evidence>
<proteinExistence type="inferred from homology"/>
<dbReference type="GO" id="GO:0009279">
    <property type="term" value="C:cell outer membrane"/>
    <property type="evidence" value="ECO:0007669"/>
    <property type="project" value="UniProtKB-SubCell"/>
</dbReference>
<dbReference type="InterPro" id="IPR012944">
    <property type="entry name" value="SusD_RagB_dom"/>
</dbReference>
<dbReference type="Pfam" id="PF07980">
    <property type="entry name" value="SusD_RagB"/>
    <property type="match status" value="1"/>
</dbReference>
<feature type="chain" id="PRO_5015665453" evidence="6">
    <location>
        <begin position="22"/>
        <end position="539"/>
    </location>
</feature>
<evidence type="ECO:0000313" key="9">
    <source>
        <dbReference type="EMBL" id="PRY52999.1"/>
    </source>
</evidence>
<dbReference type="Gene3D" id="1.25.40.390">
    <property type="match status" value="1"/>
</dbReference>
<reference evidence="9 10" key="1">
    <citation type="submission" date="2018-03" db="EMBL/GenBank/DDBJ databases">
        <title>Genomic Encyclopedia of Type Strains, Phase III (KMG-III): the genomes of soil and plant-associated and newly described type strains.</title>
        <authorList>
            <person name="Whitman W."/>
        </authorList>
    </citation>
    <scope>NUCLEOTIDE SEQUENCE [LARGE SCALE GENOMIC DNA]</scope>
    <source>
        <strain evidence="9 10">CGMCC 1.9313</strain>
    </source>
</reference>
<gene>
    <name evidence="9" type="ORF">B0I27_1046</name>
</gene>
<keyword evidence="3 6" id="KW-0732">Signal</keyword>
<dbReference type="InterPro" id="IPR011990">
    <property type="entry name" value="TPR-like_helical_dom_sf"/>
</dbReference>
<keyword evidence="10" id="KW-1185">Reference proteome</keyword>
<dbReference type="Proteomes" id="UP000238034">
    <property type="component" value="Unassembled WGS sequence"/>
</dbReference>
<organism evidence="9 10">
    <name type="scientific">Arcticibacter pallidicorallinus</name>
    <dbReference type="NCBI Taxonomy" id="1259464"/>
    <lineage>
        <taxon>Bacteria</taxon>
        <taxon>Pseudomonadati</taxon>
        <taxon>Bacteroidota</taxon>
        <taxon>Sphingobacteriia</taxon>
        <taxon>Sphingobacteriales</taxon>
        <taxon>Sphingobacteriaceae</taxon>
        <taxon>Arcticibacter</taxon>
    </lineage>
</organism>
<evidence type="ECO:0000259" key="7">
    <source>
        <dbReference type="Pfam" id="PF07980"/>
    </source>
</evidence>
<accession>A0A2T0U503</accession>
<comment type="caution">
    <text evidence="9">The sequence shown here is derived from an EMBL/GenBank/DDBJ whole genome shotgun (WGS) entry which is preliminary data.</text>
</comment>
<keyword evidence="5" id="KW-0998">Cell outer membrane</keyword>
<sequence length="539" mass="60800">MKKIYIAFLSLALAFSSCNEAEFLKEEPQDNIYADNLFTKYEGFRLAVNALLDFPRQERADMIQSAELGVIWKIGTDNGWANAELSWTRGLNRYTTADFNSTMQFVNGDTEGRDGVFLILYKAISSANTIITRAQNPDVDWQGGSQVQNEINKNLMLAHAHLIRAWAYKHLAYTFGPVPITTEEITGINFRNDWERRPVAEVQALIVSDLEFAAAHLPDYSDDVLVIANVVANHYLAEMHLWMNEPAKAEAAALKVTNNSRYKLITQRYGSSAGSAGSAFMDQFKNGNILPSQGNTEALWVFANSDVLKLIGARPNSMRRTWVINYSSYAPYNPENGGRGIGRGGITAWAFSIYEPQDDRFSEHAVRKYYLSATGVRTNTHMLQSQMTVNSTKWASTRKWDWVSADPARWGDTHSFADQTYLRLADTYLLLAEAYFKQGKLALAADFINRVRTRSNATPIAADGSTITLDYILDERSRELVTEELRRETLVRTGKLLERTKKHNPFTAANMKEIHELLPIPQKVIDANTGRKMENNPGY</sequence>
<dbReference type="Pfam" id="PF14322">
    <property type="entry name" value="SusD-like_3"/>
    <property type="match status" value="1"/>
</dbReference>
<dbReference type="EMBL" id="PVTH01000004">
    <property type="protein sequence ID" value="PRY52999.1"/>
    <property type="molecule type" value="Genomic_DNA"/>
</dbReference>
<dbReference type="AlphaFoldDB" id="A0A2T0U503"/>
<evidence type="ECO:0000313" key="10">
    <source>
        <dbReference type="Proteomes" id="UP000238034"/>
    </source>
</evidence>
<dbReference type="InterPro" id="IPR033985">
    <property type="entry name" value="SusD-like_N"/>
</dbReference>
<dbReference type="PROSITE" id="PS51257">
    <property type="entry name" value="PROKAR_LIPOPROTEIN"/>
    <property type="match status" value="1"/>
</dbReference>
<feature type="signal peptide" evidence="6">
    <location>
        <begin position="1"/>
        <end position="21"/>
    </location>
</feature>
<evidence type="ECO:0000256" key="1">
    <source>
        <dbReference type="ARBA" id="ARBA00004442"/>
    </source>
</evidence>
<comment type="subcellular location">
    <subcellularLocation>
        <location evidence="1">Cell outer membrane</location>
    </subcellularLocation>
</comment>
<dbReference type="OrthoDB" id="5694214at2"/>
<feature type="domain" description="SusD-like N-terminal" evidence="8">
    <location>
        <begin position="117"/>
        <end position="228"/>
    </location>
</feature>
<dbReference type="SUPFAM" id="SSF48452">
    <property type="entry name" value="TPR-like"/>
    <property type="match status" value="1"/>
</dbReference>
<feature type="domain" description="RagB/SusD" evidence="7">
    <location>
        <begin position="358"/>
        <end position="539"/>
    </location>
</feature>
<evidence type="ECO:0000256" key="6">
    <source>
        <dbReference type="SAM" id="SignalP"/>
    </source>
</evidence>
<protein>
    <submittedName>
        <fullName evidence="9">Putative outer membrane starch-binding protein</fullName>
    </submittedName>
</protein>
<name>A0A2T0U503_9SPHI</name>
<keyword evidence="4" id="KW-0472">Membrane</keyword>
<evidence type="ECO:0000259" key="8">
    <source>
        <dbReference type="Pfam" id="PF14322"/>
    </source>
</evidence>
<evidence type="ECO:0000256" key="5">
    <source>
        <dbReference type="ARBA" id="ARBA00023237"/>
    </source>
</evidence>
<dbReference type="RefSeq" id="WP_106292594.1">
    <property type="nucleotide sequence ID" value="NZ_PVTH01000004.1"/>
</dbReference>
<comment type="similarity">
    <text evidence="2">Belongs to the SusD family.</text>
</comment>
<evidence type="ECO:0000256" key="2">
    <source>
        <dbReference type="ARBA" id="ARBA00006275"/>
    </source>
</evidence>
<evidence type="ECO:0000256" key="4">
    <source>
        <dbReference type="ARBA" id="ARBA00023136"/>
    </source>
</evidence>